<dbReference type="Proteomes" id="UP001501083">
    <property type="component" value="Unassembled WGS sequence"/>
</dbReference>
<dbReference type="EMBL" id="BAABKY010000002">
    <property type="protein sequence ID" value="GAA5075115.1"/>
    <property type="molecule type" value="Genomic_DNA"/>
</dbReference>
<reference evidence="2" key="1">
    <citation type="journal article" date="2019" name="Int. J. Syst. Evol. Microbiol.">
        <title>The Global Catalogue of Microorganisms (GCM) 10K type strain sequencing project: providing services to taxonomists for standard genome sequencing and annotation.</title>
        <authorList>
            <consortium name="The Broad Institute Genomics Platform"/>
            <consortium name="The Broad Institute Genome Sequencing Center for Infectious Disease"/>
            <person name="Wu L."/>
            <person name="Ma J."/>
        </authorList>
    </citation>
    <scope>NUCLEOTIDE SEQUENCE [LARGE SCALE GENOMIC DNA]</scope>
    <source>
        <strain evidence="2">JCM 19212</strain>
    </source>
</reference>
<proteinExistence type="predicted"/>
<dbReference type="RefSeq" id="WP_158985891.1">
    <property type="nucleotide sequence ID" value="NZ_BAABKY010000002.1"/>
</dbReference>
<evidence type="ECO:0000313" key="1">
    <source>
        <dbReference type="EMBL" id="GAA5075115.1"/>
    </source>
</evidence>
<sequence>MNVHHLTLDHVSDDQLMSRLYELARNGKQDSIETAQIDAEVYNRLIQAYGEATAEAGLRAA</sequence>
<comment type="caution">
    <text evidence="1">The sequence shown here is derived from an EMBL/GenBank/DDBJ whole genome shotgun (WGS) entry which is preliminary data.</text>
</comment>
<organism evidence="1 2">
    <name type="scientific">Lysobacter panacisoli</name>
    <dbReference type="NCBI Taxonomy" id="1255263"/>
    <lineage>
        <taxon>Bacteria</taxon>
        <taxon>Pseudomonadati</taxon>
        <taxon>Pseudomonadota</taxon>
        <taxon>Gammaproteobacteria</taxon>
        <taxon>Lysobacterales</taxon>
        <taxon>Lysobacteraceae</taxon>
        <taxon>Lysobacter</taxon>
    </lineage>
</organism>
<evidence type="ECO:0000313" key="2">
    <source>
        <dbReference type="Proteomes" id="UP001501083"/>
    </source>
</evidence>
<keyword evidence="2" id="KW-1185">Reference proteome</keyword>
<accession>A0ABP9LFQ5</accession>
<name>A0ABP9LFQ5_9GAMM</name>
<gene>
    <name evidence="1" type="ORF">GCM10025759_18310</name>
</gene>
<protein>
    <submittedName>
        <fullName evidence="1">Uncharacterized protein</fullName>
    </submittedName>
</protein>